<feature type="compositionally biased region" description="Low complexity" evidence="1">
    <location>
        <begin position="1"/>
        <end position="13"/>
    </location>
</feature>
<proteinExistence type="predicted"/>
<evidence type="ECO:0000256" key="1">
    <source>
        <dbReference type="SAM" id="MobiDB-lite"/>
    </source>
</evidence>
<dbReference type="Gene3D" id="3.40.50.720">
    <property type="entry name" value="NAD(P)-binding Rossmann-like Domain"/>
    <property type="match status" value="1"/>
</dbReference>
<evidence type="ECO:0000313" key="3">
    <source>
        <dbReference type="Proteomes" id="UP000254150"/>
    </source>
</evidence>
<reference evidence="2 3" key="1">
    <citation type="submission" date="2018-06" db="EMBL/GenBank/DDBJ databases">
        <authorList>
            <consortium name="Pathogen Informatics"/>
            <person name="Doyle S."/>
        </authorList>
    </citation>
    <scope>NUCLEOTIDE SEQUENCE [LARGE SCALE GENOMIC DNA]</scope>
    <source>
        <strain evidence="2 3">NCTC7807</strain>
    </source>
</reference>
<dbReference type="Pfam" id="PF13561">
    <property type="entry name" value="adh_short_C2"/>
    <property type="match status" value="1"/>
</dbReference>
<dbReference type="AlphaFoldDB" id="A0A380PBG2"/>
<gene>
    <name evidence="2" type="ORF">NCTC7807_05699</name>
</gene>
<dbReference type="Proteomes" id="UP000254150">
    <property type="component" value="Unassembled WGS sequence"/>
</dbReference>
<dbReference type="EMBL" id="UHID01000009">
    <property type="protein sequence ID" value="SUP62533.1"/>
    <property type="molecule type" value="Genomic_DNA"/>
</dbReference>
<dbReference type="InterPro" id="IPR036291">
    <property type="entry name" value="NAD(P)-bd_dom_sf"/>
</dbReference>
<name>A0A380PBG2_STRGR</name>
<dbReference type="GeneID" id="95072069"/>
<dbReference type="RefSeq" id="WP_124287175.1">
    <property type="nucleotide sequence ID" value="NZ_UHID01000009.1"/>
</dbReference>
<protein>
    <submittedName>
        <fullName evidence="2">Short-chain dehydrogenase/reductase SDR</fullName>
    </submittedName>
</protein>
<dbReference type="InterPro" id="IPR002347">
    <property type="entry name" value="SDR_fam"/>
</dbReference>
<evidence type="ECO:0000313" key="2">
    <source>
        <dbReference type="EMBL" id="SUP62533.1"/>
    </source>
</evidence>
<organism evidence="2 3">
    <name type="scientific">Streptomyces griseus</name>
    <dbReference type="NCBI Taxonomy" id="1911"/>
    <lineage>
        <taxon>Bacteria</taxon>
        <taxon>Bacillati</taxon>
        <taxon>Actinomycetota</taxon>
        <taxon>Actinomycetes</taxon>
        <taxon>Kitasatosporales</taxon>
        <taxon>Streptomycetaceae</taxon>
        <taxon>Streptomyces</taxon>
    </lineage>
</organism>
<sequence length="77" mass="7332">MTARARTGPSSASAPPPAPFAGAFARGRATATAAGARVPTGRVATTGEVVSAALWPASAGPSYAVGHDLVVDGGVTG</sequence>
<feature type="region of interest" description="Disordered" evidence="1">
    <location>
        <begin position="1"/>
        <end position="21"/>
    </location>
</feature>
<accession>A0A380PBG2</accession>
<dbReference type="SUPFAM" id="SSF51735">
    <property type="entry name" value="NAD(P)-binding Rossmann-fold domains"/>
    <property type="match status" value="1"/>
</dbReference>